<evidence type="ECO:0000313" key="2">
    <source>
        <dbReference type="Proteomes" id="UP000327000"/>
    </source>
</evidence>
<dbReference type="AlphaFoldDB" id="A0A5N5WEM6"/>
<sequence>MPDTAINLPPRTAALLARIREQGGEWSTNNVRRAFEEMGFNAPQRVTARHDLEYLTRAGFLIRHEHTRPPRRFYTLNHAKGDA</sequence>
<dbReference type="Proteomes" id="UP000327000">
    <property type="component" value="Unassembled WGS sequence"/>
</dbReference>
<dbReference type="EMBL" id="VOKX01000009">
    <property type="protein sequence ID" value="KAB7850195.1"/>
    <property type="molecule type" value="Genomic_DNA"/>
</dbReference>
<proteinExistence type="predicted"/>
<name>A0A5N5WEM6_STRMB</name>
<evidence type="ECO:0000313" key="1">
    <source>
        <dbReference type="EMBL" id="KAB7850195.1"/>
    </source>
</evidence>
<accession>A0A5N5WEM6</accession>
<reference evidence="1 2" key="1">
    <citation type="journal article" date="2019" name="Microb. Cell Fact.">
        <title>Exploring novel herbicidin analogues by transcriptional regulator overexpression and MS/MS molecular networking.</title>
        <authorList>
            <person name="Shi Y."/>
            <person name="Gu R."/>
            <person name="Li Y."/>
            <person name="Wang X."/>
            <person name="Ren W."/>
            <person name="Li X."/>
            <person name="Wang L."/>
            <person name="Xie Y."/>
            <person name="Hong B."/>
        </authorList>
    </citation>
    <scope>NUCLEOTIDE SEQUENCE [LARGE SCALE GENOMIC DNA]</scope>
    <source>
        <strain evidence="1 2">US-43</strain>
    </source>
</reference>
<organism evidence="1 2">
    <name type="scientific">Streptomyces mobaraensis</name>
    <name type="common">Streptoverticillium mobaraense</name>
    <dbReference type="NCBI Taxonomy" id="35621"/>
    <lineage>
        <taxon>Bacteria</taxon>
        <taxon>Bacillati</taxon>
        <taxon>Actinomycetota</taxon>
        <taxon>Actinomycetes</taxon>
        <taxon>Kitasatosporales</taxon>
        <taxon>Streptomycetaceae</taxon>
        <taxon>Streptomyces</taxon>
    </lineage>
</organism>
<dbReference type="RefSeq" id="WP_152262734.1">
    <property type="nucleotide sequence ID" value="NZ_VOKX01000009.1"/>
</dbReference>
<comment type="caution">
    <text evidence="1">The sequence shown here is derived from an EMBL/GenBank/DDBJ whole genome shotgun (WGS) entry which is preliminary data.</text>
</comment>
<keyword evidence="2" id="KW-1185">Reference proteome</keyword>
<gene>
    <name evidence="1" type="ORF">FRZ00_06245</name>
</gene>
<protein>
    <submittedName>
        <fullName evidence="1">Uncharacterized protein</fullName>
    </submittedName>
</protein>